<reference evidence="1" key="1">
    <citation type="journal article" date="2015" name="Nature">
        <title>Complex archaea that bridge the gap between prokaryotes and eukaryotes.</title>
        <authorList>
            <person name="Spang A."/>
            <person name="Saw J.H."/>
            <person name="Jorgensen S.L."/>
            <person name="Zaremba-Niedzwiedzka K."/>
            <person name="Martijn J."/>
            <person name="Lind A.E."/>
            <person name="van Eijk R."/>
            <person name="Schleper C."/>
            <person name="Guy L."/>
            <person name="Ettema T.J."/>
        </authorList>
    </citation>
    <scope>NUCLEOTIDE SEQUENCE</scope>
</reference>
<sequence length="718" mass="81053">MSQETDATRFHEWDKLAENWITTEESFDQDFPTKPFDPASRTYSSVAEWVVEVIFGLTVSNDSAGKGSTLPGYDIKSRDAYQMIQLSLATELAEGTGHLVECYADGNGVVHFYTIGETRSNVLGSQIFYKINTSTLSKRCDNVLVLGYDPPPKRYTGESFNLFTFKNSIQKGWSTALDTALTDDKESVPYPIYHTWGEILGPEQCPYYKEGYIEYGDTFFDHNLVLQKMNIIDSSKFETVSTYIYKIHVPWFEQASTNIKFGNTTPKFIELKGTGGNPDFGKLQERTWQTTTKYIASLCRDGKEPEADRGKRLPRSNERKFLGVREVYIHGYKLKQIREDYYGSGNDRIPGGSNFIIDLDSALAEPFRLTRGQDYVILDDPDDREYKRIVFSANIHPDYVENFGGSIDGTIKATVRVSPASIYDPDTKGRVEFIDLYDPNETYTGRLKDGETVVNNQPDGLPFSGPVTIFPINEGQSGYIVEKIVVIYDWDNPCIAVHDEENKVTKENLRLITVDVYPMIVRDEKPPISWTHGGQTELLDPTEIIPDYEVATIEDLDSTTYARAFTSLETGDIKITLPFLDANECMIVSKFIYDMQNEVIKQTNYICSPDSEPVLGELIDGKTINSIDYSYQDSSQYLISVNAGPMWMGISGWDTSIYQNKTEQIQLKGIVTGVDTNQIKCQVMIEQIGVMDCINASKEILEKGDRVAVTIHNNPVAK</sequence>
<evidence type="ECO:0000313" key="1">
    <source>
        <dbReference type="EMBL" id="KKN58606.1"/>
    </source>
</evidence>
<dbReference type="EMBL" id="LAZR01000754">
    <property type="protein sequence ID" value="KKN58606.1"/>
    <property type="molecule type" value="Genomic_DNA"/>
</dbReference>
<protein>
    <submittedName>
        <fullName evidence="1">Uncharacterized protein</fullName>
    </submittedName>
</protein>
<gene>
    <name evidence="1" type="ORF">LCGC14_0550250</name>
</gene>
<accession>A0A0F9UBG8</accession>
<name>A0A0F9UBG8_9ZZZZ</name>
<dbReference type="AlphaFoldDB" id="A0A0F9UBG8"/>
<proteinExistence type="predicted"/>
<comment type="caution">
    <text evidence="1">The sequence shown here is derived from an EMBL/GenBank/DDBJ whole genome shotgun (WGS) entry which is preliminary data.</text>
</comment>
<organism evidence="1">
    <name type="scientific">marine sediment metagenome</name>
    <dbReference type="NCBI Taxonomy" id="412755"/>
    <lineage>
        <taxon>unclassified sequences</taxon>
        <taxon>metagenomes</taxon>
        <taxon>ecological metagenomes</taxon>
    </lineage>
</organism>